<reference evidence="1" key="1">
    <citation type="submission" date="2021-01" db="EMBL/GenBank/DDBJ databases">
        <authorList>
            <person name="Sun Q."/>
        </authorList>
    </citation>
    <scope>NUCLEOTIDE SEQUENCE</scope>
    <source>
        <strain evidence="1">YIM B02566</strain>
    </source>
</reference>
<dbReference type="EMBL" id="JAENHL010000007">
    <property type="protein sequence ID" value="MBK1867767.1"/>
    <property type="molecule type" value="Genomic_DNA"/>
</dbReference>
<organism evidence="1 2">
    <name type="scientific">Taklimakanibacter albus</name>
    <dbReference type="NCBI Taxonomy" id="2800327"/>
    <lineage>
        <taxon>Bacteria</taxon>
        <taxon>Pseudomonadati</taxon>
        <taxon>Pseudomonadota</taxon>
        <taxon>Alphaproteobacteria</taxon>
        <taxon>Hyphomicrobiales</taxon>
        <taxon>Aestuariivirgaceae</taxon>
        <taxon>Taklimakanibacter</taxon>
    </lineage>
</organism>
<dbReference type="Proteomes" id="UP000616151">
    <property type="component" value="Unassembled WGS sequence"/>
</dbReference>
<proteinExistence type="predicted"/>
<evidence type="ECO:0000313" key="2">
    <source>
        <dbReference type="Proteomes" id="UP000616151"/>
    </source>
</evidence>
<protein>
    <submittedName>
        <fullName evidence="1">Uncharacterized protein</fullName>
    </submittedName>
</protein>
<comment type="caution">
    <text evidence="1">The sequence shown here is derived from an EMBL/GenBank/DDBJ whole genome shotgun (WGS) entry which is preliminary data.</text>
</comment>
<gene>
    <name evidence="1" type="ORF">JHL16_15520</name>
</gene>
<name>A0ACC5R5C7_9HYPH</name>
<sequence>MRRSLTISVLAHAAILAAAFVVLPNPDEFKVEDQESIPVDIVSIEDLRKTQATVKTPEKPAEKVAPKPVDVVKQVKPAPEVAPEIKTAAKEASAPPEPKPEPKKEEPKKEEPKPAPKPEDLAELIKKTDEPEPEKKKEEPKKAEVKPEKPVEKPPEKKPEKKLKPKKEFNPDDIAAFLNKTDDKRTAPLKQQAETGTPKQGEYNLSGIDEGVAATLRDKLRQALERCWDVPPGAREAAIVVKVHFFLNPDGSVSGMPNVVNSSSDPLFTVTAQSAVSAVMSCQAYDFLPQDKYDMWREITFTFNPNLMFPS</sequence>
<evidence type="ECO:0000313" key="1">
    <source>
        <dbReference type="EMBL" id="MBK1867767.1"/>
    </source>
</evidence>
<accession>A0ACC5R5C7</accession>
<keyword evidence="2" id="KW-1185">Reference proteome</keyword>